<evidence type="ECO:0000313" key="3">
    <source>
        <dbReference type="EMBL" id="EJK45024.1"/>
    </source>
</evidence>
<proteinExistence type="predicted"/>
<comment type="caution">
    <text evidence="3">The sequence shown here is derived from an EMBL/GenBank/DDBJ whole genome shotgun (WGS) entry which is preliminary data.</text>
</comment>
<feature type="region of interest" description="Disordered" evidence="2">
    <location>
        <begin position="182"/>
        <end position="230"/>
    </location>
</feature>
<keyword evidence="1" id="KW-0175">Coiled coil</keyword>
<feature type="coiled-coil region" evidence="1">
    <location>
        <begin position="125"/>
        <end position="159"/>
    </location>
</feature>
<name>K0R1Y1_THAOC</name>
<sequence length="387" mass="42587">MRDLHVACCSAGRRCAGCRFAIVYRVHRRGETGWERTDADACLKIGHTTHVGAPALKKIGMHGRWAPPSTSVRVVVAFPRRCLSSPPRANDATLSATVEDAPSSLPPWLSRWLHIWDRESGTHEIIHLKRQVNRASNQFDQQQNKVLRARKTLEQALEQWEGVQAQHTTLLQTRERWTPSHAKEFAGGTGAGGRETWCSRNREERPCRTGGRATQVPKRLHGPTPQAVSGGAALAGQMEDLQHVWNLGSHSAQFCSFPRRPTAFADGSSNSDERGCEESANGEEKKQALDASSGSLDESVEVDVDGSETDQQKASGRRRAADDSTSRREEDSSTMTLRRTLQSHKEAIQSRLNHIKPEMVDLPSAALGASVTALAWVAVALSSRRDT</sequence>
<gene>
    <name evidence="3" type="ORF">THAOC_36394</name>
</gene>
<keyword evidence="4" id="KW-1185">Reference proteome</keyword>
<evidence type="ECO:0000256" key="1">
    <source>
        <dbReference type="SAM" id="Coils"/>
    </source>
</evidence>
<evidence type="ECO:0000313" key="4">
    <source>
        <dbReference type="Proteomes" id="UP000266841"/>
    </source>
</evidence>
<feature type="compositionally biased region" description="Basic and acidic residues" evidence="2">
    <location>
        <begin position="271"/>
        <end position="288"/>
    </location>
</feature>
<dbReference type="EMBL" id="AGNL01048912">
    <property type="protein sequence ID" value="EJK45024.1"/>
    <property type="molecule type" value="Genomic_DNA"/>
</dbReference>
<evidence type="ECO:0000256" key="2">
    <source>
        <dbReference type="SAM" id="MobiDB-lite"/>
    </source>
</evidence>
<protein>
    <submittedName>
        <fullName evidence="3">Uncharacterized protein</fullName>
    </submittedName>
</protein>
<feature type="compositionally biased region" description="Basic and acidic residues" evidence="2">
    <location>
        <begin position="319"/>
        <end position="331"/>
    </location>
</feature>
<feature type="region of interest" description="Disordered" evidence="2">
    <location>
        <begin position="264"/>
        <end position="338"/>
    </location>
</feature>
<feature type="compositionally biased region" description="Acidic residues" evidence="2">
    <location>
        <begin position="298"/>
        <end position="308"/>
    </location>
</feature>
<reference evidence="3 4" key="1">
    <citation type="journal article" date="2012" name="Genome Biol.">
        <title>Genome and low-iron response of an oceanic diatom adapted to chronic iron limitation.</title>
        <authorList>
            <person name="Lommer M."/>
            <person name="Specht M."/>
            <person name="Roy A.S."/>
            <person name="Kraemer L."/>
            <person name="Andreson R."/>
            <person name="Gutowska M.A."/>
            <person name="Wolf J."/>
            <person name="Bergner S.V."/>
            <person name="Schilhabel M.B."/>
            <person name="Klostermeier U.C."/>
            <person name="Beiko R.G."/>
            <person name="Rosenstiel P."/>
            <person name="Hippler M."/>
            <person name="Laroche J."/>
        </authorList>
    </citation>
    <scope>NUCLEOTIDE SEQUENCE [LARGE SCALE GENOMIC DNA]</scope>
    <source>
        <strain evidence="3 4">CCMP1005</strain>
    </source>
</reference>
<dbReference type="InterPro" id="IPR008839">
    <property type="entry name" value="MDM33_fungi"/>
</dbReference>
<dbReference type="Pfam" id="PF05546">
    <property type="entry name" value="She9_MDM33"/>
    <property type="match status" value="1"/>
</dbReference>
<dbReference type="Proteomes" id="UP000266841">
    <property type="component" value="Unassembled WGS sequence"/>
</dbReference>
<dbReference type="AlphaFoldDB" id="K0R1Y1"/>
<organism evidence="3 4">
    <name type="scientific">Thalassiosira oceanica</name>
    <name type="common">Marine diatom</name>
    <dbReference type="NCBI Taxonomy" id="159749"/>
    <lineage>
        <taxon>Eukaryota</taxon>
        <taxon>Sar</taxon>
        <taxon>Stramenopiles</taxon>
        <taxon>Ochrophyta</taxon>
        <taxon>Bacillariophyta</taxon>
        <taxon>Coscinodiscophyceae</taxon>
        <taxon>Thalassiosirophycidae</taxon>
        <taxon>Thalassiosirales</taxon>
        <taxon>Thalassiosiraceae</taxon>
        <taxon>Thalassiosira</taxon>
    </lineage>
</organism>
<accession>K0R1Y1</accession>